<dbReference type="InterPro" id="IPR013154">
    <property type="entry name" value="ADH-like_N"/>
</dbReference>
<reference evidence="2 3" key="1">
    <citation type="journal article" date="2012" name="Proc. Natl. Acad. Sci. U.S.A.">
        <title>Comparative genomics of Ceriporiopsis subvermispora and Phanerochaete chrysosporium provide insight into selective ligninolysis.</title>
        <authorList>
            <person name="Fernandez-Fueyo E."/>
            <person name="Ruiz-Duenas F.J."/>
            <person name="Ferreira P."/>
            <person name="Floudas D."/>
            <person name="Hibbett D.S."/>
            <person name="Canessa P."/>
            <person name="Larrondo L.F."/>
            <person name="James T.Y."/>
            <person name="Seelenfreund D."/>
            <person name="Lobos S."/>
            <person name="Polanco R."/>
            <person name="Tello M."/>
            <person name="Honda Y."/>
            <person name="Watanabe T."/>
            <person name="Watanabe T."/>
            <person name="Ryu J.S."/>
            <person name="Kubicek C.P."/>
            <person name="Schmoll M."/>
            <person name="Gaskell J."/>
            <person name="Hammel K.E."/>
            <person name="St John F.J."/>
            <person name="Vanden Wymelenberg A."/>
            <person name="Sabat G."/>
            <person name="Splinter BonDurant S."/>
            <person name="Syed K."/>
            <person name="Yadav J.S."/>
            <person name="Doddapaneni H."/>
            <person name="Subramanian V."/>
            <person name="Lavin J.L."/>
            <person name="Oguiza J.A."/>
            <person name="Perez G."/>
            <person name="Pisabarro A.G."/>
            <person name="Ramirez L."/>
            <person name="Santoyo F."/>
            <person name="Master E."/>
            <person name="Coutinho P.M."/>
            <person name="Henrissat B."/>
            <person name="Lombard V."/>
            <person name="Magnuson J.K."/>
            <person name="Kuees U."/>
            <person name="Hori C."/>
            <person name="Igarashi K."/>
            <person name="Samejima M."/>
            <person name="Held B.W."/>
            <person name="Barry K.W."/>
            <person name="LaButti K.M."/>
            <person name="Lapidus A."/>
            <person name="Lindquist E.A."/>
            <person name="Lucas S.M."/>
            <person name="Riley R."/>
            <person name="Salamov A.A."/>
            <person name="Hoffmeister D."/>
            <person name="Schwenk D."/>
            <person name="Hadar Y."/>
            <person name="Yarden O."/>
            <person name="de Vries R.P."/>
            <person name="Wiebenga A."/>
            <person name="Stenlid J."/>
            <person name="Eastwood D."/>
            <person name="Grigoriev I.V."/>
            <person name="Berka R.M."/>
            <person name="Blanchette R.A."/>
            <person name="Kersten P."/>
            <person name="Martinez A.T."/>
            <person name="Vicuna R."/>
            <person name="Cullen D."/>
        </authorList>
    </citation>
    <scope>NUCLEOTIDE SEQUENCE [LARGE SCALE GENOMIC DNA]</scope>
    <source>
        <strain evidence="2 3">B</strain>
    </source>
</reference>
<dbReference type="SUPFAM" id="SSF51735">
    <property type="entry name" value="NAD(P)-binding Rossmann-fold domains"/>
    <property type="match status" value="1"/>
</dbReference>
<dbReference type="InterPro" id="IPR036291">
    <property type="entry name" value="NAD(P)-bd_dom_sf"/>
</dbReference>
<dbReference type="Proteomes" id="UP000016930">
    <property type="component" value="Unassembled WGS sequence"/>
</dbReference>
<dbReference type="Gene3D" id="3.40.50.720">
    <property type="entry name" value="NAD(P)-binding Rossmann-like Domain"/>
    <property type="match status" value="1"/>
</dbReference>
<name>M2Q3U9_CERS8</name>
<dbReference type="PANTHER" id="PTHR45348">
    <property type="entry name" value="HYPOTHETICAL OXIDOREDUCTASE (EUROFUNG)"/>
    <property type="match status" value="1"/>
</dbReference>
<dbReference type="HOGENOM" id="CLU_026673_16_6_1"/>
<evidence type="ECO:0000313" key="3">
    <source>
        <dbReference type="Proteomes" id="UP000016930"/>
    </source>
</evidence>
<dbReference type="Gene3D" id="3.90.180.10">
    <property type="entry name" value="Medium-chain alcohol dehydrogenases, catalytic domain"/>
    <property type="match status" value="1"/>
</dbReference>
<dbReference type="STRING" id="914234.M2Q3U9"/>
<dbReference type="EMBL" id="KB445818">
    <property type="protein sequence ID" value="EMD31448.1"/>
    <property type="molecule type" value="Genomic_DNA"/>
</dbReference>
<keyword evidence="3" id="KW-1185">Reference proteome</keyword>
<accession>M2Q3U9</accession>
<dbReference type="OrthoDB" id="3233595at2759"/>
<organism evidence="2 3">
    <name type="scientific">Ceriporiopsis subvermispora (strain B)</name>
    <name type="common">White-rot fungus</name>
    <name type="synonym">Gelatoporia subvermispora</name>
    <dbReference type="NCBI Taxonomy" id="914234"/>
    <lineage>
        <taxon>Eukaryota</taxon>
        <taxon>Fungi</taxon>
        <taxon>Dikarya</taxon>
        <taxon>Basidiomycota</taxon>
        <taxon>Agaricomycotina</taxon>
        <taxon>Agaricomycetes</taxon>
        <taxon>Polyporales</taxon>
        <taxon>Gelatoporiaceae</taxon>
        <taxon>Gelatoporia</taxon>
    </lineage>
</organism>
<evidence type="ECO:0000313" key="2">
    <source>
        <dbReference type="EMBL" id="EMD31448.1"/>
    </source>
</evidence>
<dbReference type="PANTHER" id="PTHR45348:SF2">
    <property type="entry name" value="ZINC-TYPE ALCOHOL DEHYDROGENASE-LIKE PROTEIN C2E1P3.01"/>
    <property type="match status" value="1"/>
</dbReference>
<dbReference type="InterPro" id="IPR011032">
    <property type="entry name" value="GroES-like_sf"/>
</dbReference>
<dbReference type="InterPro" id="IPR047122">
    <property type="entry name" value="Trans-enoyl_RdTase-like"/>
</dbReference>
<dbReference type="GO" id="GO:0016651">
    <property type="term" value="F:oxidoreductase activity, acting on NAD(P)H"/>
    <property type="evidence" value="ECO:0007669"/>
    <property type="project" value="InterPro"/>
</dbReference>
<gene>
    <name evidence="2" type="ORF">CERSUDRAFT_127335</name>
</gene>
<proteinExistence type="predicted"/>
<dbReference type="AlphaFoldDB" id="M2Q3U9"/>
<sequence>MPTQRKALFLTKKQGNWEVGTTEVPTPGPGQLLVKVEATGLNPLEWKIQGLGIFVEDYPATLGVDAAGTVAAVGEGLSDFAAASISLALATAALALFDKGSAGLSPPWEESGRGKFAGKPFVLFGGATSIGQYAIQLAKLSRFSPIIVTASPNHTSYLRSLGATHVLDRALAPNALLSQIAQITAGTPIEIAFDTV</sequence>
<evidence type="ECO:0000259" key="1">
    <source>
        <dbReference type="Pfam" id="PF08240"/>
    </source>
</evidence>
<dbReference type="Pfam" id="PF08240">
    <property type="entry name" value="ADH_N"/>
    <property type="match status" value="1"/>
</dbReference>
<dbReference type="SUPFAM" id="SSF50129">
    <property type="entry name" value="GroES-like"/>
    <property type="match status" value="1"/>
</dbReference>
<feature type="domain" description="Alcohol dehydrogenase-like N-terminal" evidence="1">
    <location>
        <begin position="28"/>
        <end position="81"/>
    </location>
</feature>
<protein>
    <recommendedName>
        <fullName evidence="1">Alcohol dehydrogenase-like N-terminal domain-containing protein</fullName>
    </recommendedName>
</protein>